<feature type="compositionally biased region" description="Basic and acidic residues" evidence="2">
    <location>
        <begin position="8"/>
        <end position="20"/>
    </location>
</feature>
<proteinExistence type="predicted"/>
<feature type="compositionally biased region" description="Low complexity" evidence="2">
    <location>
        <begin position="70"/>
        <end position="81"/>
    </location>
</feature>
<evidence type="ECO:0000313" key="4">
    <source>
        <dbReference type="Proteomes" id="UP000187209"/>
    </source>
</evidence>
<feature type="compositionally biased region" description="Low complexity" evidence="2">
    <location>
        <begin position="21"/>
        <end position="32"/>
    </location>
</feature>
<keyword evidence="1" id="KW-0175">Coiled coil</keyword>
<gene>
    <name evidence="3" type="ORF">SteCoe_33617</name>
</gene>
<evidence type="ECO:0000256" key="2">
    <source>
        <dbReference type="SAM" id="MobiDB-lite"/>
    </source>
</evidence>
<comment type="caution">
    <text evidence="3">The sequence shown here is derived from an EMBL/GenBank/DDBJ whole genome shotgun (WGS) entry which is preliminary data.</text>
</comment>
<evidence type="ECO:0008006" key="5">
    <source>
        <dbReference type="Google" id="ProtNLM"/>
    </source>
</evidence>
<evidence type="ECO:0000256" key="1">
    <source>
        <dbReference type="SAM" id="Coils"/>
    </source>
</evidence>
<feature type="region of interest" description="Disordered" evidence="2">
    <location>
        <begin position="1"/>
        <end position="87"/>
    </location>
</feature>
<dbReference type="EMBL" id="MPUH01001276">
    <property type="protein sequence ID" value="OMJ68823.1"/>
    <property type="molecule type" value="Genomic_DNA"/>
</dbReference>
<sequence length="288" mass="33843">MYSNDNPSHPDNEDPLDEKSSNSPQSKNPNVNFVSSPEQTESKTKSPNKNSAEKSSPGSGQKKNKSSQDFNNSKSFSSPSKSRFDHSLLPVSNFDMSSYQADISRFQSQQKKDEMAEKKIMWDEWVNAKKCMKNEEIKEIMAHEVEMTTQKLELKKMMEDIEKNKKWVERKDKDEEFLALKEAKEKLIKKEKKKDADFMRIEREKNAYKQKILEENKERIRIDQEEKRKYFLESLAAAKRMKEEEQARLKKEIQFEQAQEMFGRRELIFQNSLGQKSCLEKVGMLLSN</sequence>
<protein>
    <recommendedName>
        <fullName evidence="5">Trichohyalin-plectin-homology domain-containing protein</fullName>
    </recommendedName>
</protein>
<name>A0A1R2AWB2_9CILI</name>
<dbReference type="AlphaFoldDB" id="A0A1R2AWB2"/>
<feature type="coiled-coil region" evidence="1">
    <location>
        <begin position="198"/>
        <end position="261"/>
    </location>
</feature>
<accession>A0A1R2AWB2</accession>
<evidence type="ECO:0000313" key="3">
    <source>
        <dbReference type="EMBL" id="OMJ68823.1"/>
    </source>
</evidence>
<feature type="compositionally biased region" description="Polar residues" evidence="2">
    <location>
        <begin position="33"/>
        <end position="61"/>
    </location>
</feature>
<reference evidence="3 4" key="1">
    <citation type="submission" date="2016-11" db="EMBL/GenBank/DDBJ databases">
        <title>The macronuclear genome of Stentor coeruleus: a giant cell with tiny introns.</title>
        <authorList>
            <person name="Slabodnick M."/>
            <person name="Ruby J.G."/>
            <person name="Reiff S.B."/>
            <person name="Swart E.C."/>
            <person name="Gosai S."/>
            <person name="Prabakaran S."/>
            <person name="Witkowska E."/>
            <person name="Larue G.E."/>
            <person name="Fisher S."/>
            <person name="Freeman R.M."/>
            <person name="Gunawardena J."/>
            <person name="Chu W."/>
            <person name="Stover N.A."/>
            <person name="Gregory B.D."/>
            <person name="Nowacki M."/>
            <person name="Derisi J."/>
            <person name="Roy S.W."/>
            <person name="Marshall W.F."/>
            <person name="Sood P."/>
        </authorList>
    </citation>
    <scope>NUCLEOTIDE SEQUENCE [LARGE SCALE GENOMIC DNA]</scope>
    <source>
        <strain evidence="3">WM001</strain>
    </source>
</reference>
<organism evidence="3 4">
    <name type="scientific">Stentor coeruleus</name>
    <dbReference type="NCBI Taxonomy" id="5963"/>
    <lineage>
        <taxon>Eukaryota</taxon>
        <taxon>Sar</taxon>
        <taxon>Alveolata</taxon>
        <taxon>Ciliophora</taxon>
        <taxon>Postciliodesmatophora</taxon>
        <taxon>Heterotrichea</taxon>
        <taxon>Heterotrichida</taxon>
        <taxon>Stentoridae</taxon>
        <taxon>Stentor</taxon>
    </lineage>
</organism>
<keyword evidence="4" id="KW-1185">Reference proteome</keyword>
<dbReference type="Proteomes" id="UP000187209">
    <property type="component" value="Unassembled WGS sequence"/>
</dbReference>